<evidence type="ECO:0000313" key="2">
    <source>
        <dbReference type="Proteomes" id="UP000027222"/>
    </source>
</evidence>
<accession>A0A067SYG7</accession>
<name>A0A067SYG7_GALM3</name>
<organism evidence="1 2">
    <name type="scientific">Galerina marginata (strain CBS 339.88)</name>
    <dbReference type="NCBI Taxonomy" id="685588"/>
    <lineage>
        <taxon>Eukaryota</taxon>
        <taxon>Fungi</taxon>
        <taxon>Dikarya</taxon>
        <taxon>Basidiomycota</taxon>
        <taxon>Agaricomycotina</taxon>
        <taxon>Agaricomycetes</taxon>
        <taxon>Agaricomycetidae</taxon>
        <taxon>Agaricales</taxon>
        <taxon>Agaricineae</taxon>
        <taxon>Strophariaceae</taxon>
        <taxon>Galerina</taxon>
    </lineage>
</organism>
<keyword evidence="2" id="KW-1185">Reference proteome</keyword>
<dbReference type="Proteomes" id="UP000027222">
    <property type="component" value="Unassembled WGS sequence"/>
</dbReference>
<reference evidence="2" key="1">
    <citation type="journal article" date="2014" name="Proc. Natl. Acad. Sci. U.S.A.">
        <title>Extensive sampling of basidiomycete genomes demonstrates inadequacy of the white-rot/brown-rot paradigm for wood decay fungi.</title>
        <authorList>
            <person name="Riley R."/>
            <person name="Salamov A.A."/>
            <person name="Brown D.W."/>
            <person name="Nagy L.G."/>
            <person name="Floudas D."/>
            <person name="Held B.W."/>
            <person name="Levasseur A."/>
            <person name="Lombard V."/>
            <person name="Morin E."/>
            <person name="Otillar R."/>
            <person name="Lindquist E.A."/>
            <person name="Sun H."/>
            <person name="LaButti K.M."/>
            <person name="Schmutz J."/>
            <person name="Jabbour D."/>
            <person name="Luo H."/>
            <person name="Baker S.E."/>
            <person name="Pisabarro A.G."/>
            <person name="Walton J.D."/>
            <person name="Blanchette R.A."/>
            <person name="Henrissat B."/>
            <person name="Martin F."/>
            <person name="Cullen D."/>
            <person name="Hibbett D.S."/>
            <person name="Grigoriev I.V."/>
        </authorList>
    </citation>
    <scope>NUCLEOTIDE SEQUENCE [LARGE SCALE GENOMIC DNA]</scope>
    <source>
        <strain evidence="2">CBS 339.88</strain>
    </source>
</reference>
<protein>
    <submittedName>
        <fullName evidence="1">Uncharacterized protein</fullName>
    </submittedName>
</protein>
<dbReference type="AlphaFoldDB" id="A0A067SYG7"/>
<evidence type="ECO:0000313" key="1">
    <source>
        <dbReference type="EMBL" id="KDR75921.1"/>
    </source>
</evidence>
<proteinExistence type="predicted"/>
<gene>
    <name evidence="1" type="ORF">GALMADRAFT_514635</name>
</gene>
<dbReference type="HOGENOM" id="CLU_2026900_0_0_1"/>
<sequence>MSDRFKYAQRNTAKIRPCLQRITTFSNPHPSKPGRWLGRPTLSAQRSATVLLNCSRLDVSRHAAVTPSGGISLLSCCLLCLSTKPTTVKSESLILIVNPHKVNVLRLGISSTIVATLWVLGN</sequence>
<dbReference type="EMBL" id="KL142380">
    <property type="protein sequence ID" value="KDR75921.1"/>
    <property type="molecule type" value="Genomic_DNA"/>
</dbReference>